<sequence length="59" mass="6423">MRNMVQYAQCKRQRRLQPPYGGCRCKAADRACYTTAKTGFAGFAAALRQASPNGLVAVV</sequence>
<proteinExistence type="predicted"/>
<evidence type="ECO:0000313" key="1">
    <source>
        <dbReference type="EMBL" id="OUP68481.1"/>
    </source>
</evidence>
<name>A0A1Y4MYX9_9FIRM</name>
<reference evidence="2" key="1">
    <citation type="submission" date="2017-04" db="EMBL/GenBank/DDBJ databases">
        <title>Function of individual gut microbiota members based on whole genome sequencing of pure cultures obtained from chicken caecum.</title>
        <authorList>
            <person name="Medvecky M."/>
            <person name="Cejkova D."/>
            <person name="Polansky O."/>
            <person name="Karasova D."/>
            <person name="Kubasova T."/>
            <person name="Cizek A."/>
            <person name="Rychlik I."/>
        </authorList>
    </citation>
    <scope>NUCLEOTIDE SEQUENCE [LARGE SCALE GENOMIC DNA]</scope>
    <source>
        <strain evidence="2">An175</strain>
    </source>
</reference>
<protein>
    <submittedName>
        <fullName evidence="1">Uncharacterized protein</fullName>
    </submittedName>
</protein>
<gene>
    <name evidence="1" type="ORF">B5F11_12945</name>
</gene>
<comment type="caution">
    <text evidence="1">The sequence shown here is derived from an EMBL/GenBank/DDBJ whole genome shotgun (WGS) entry which is preliminary data.</text>
</comment>
<dbReference type="EMBL" id="NFKP01000017">
    <property type="protein sequence ID" value="OUP68481.1"/>
    <property type="molecule type" value="Genomic_DNA"/>
</dbReference>
<accession>A0A1Y4MYX9</accession>
<dbReference type="Proteomes" id="UP000196386">
    <property type="component" value="Unassembled WGS sequence"/>
</dbReference>
<dbReference type="AlphaFoldDB" id="A0A1Y4MYX9"/>
<organism evidence="1 2">
    <name type="scientific">Anaerotruncus colihominis</name>
    <dbReference type="NCBI Taxonomy" id="169435"/>
    <lineage>
        <taxon>Bacteria</taxon>
        <taxon>Bacillati</taxon>
        <taxon>Bacillota</taxon>
        <taxon>Clostridia</taxon>
        <taxon>Eubacteriales</taxon>
        <taxon>Oscillospiraceae</taxon>
        <taxon>Anaerotruncus</taxon>
    </lineage>
</organism>
<evidence type="ECO:0000313" key="2">
    <source>
        <dbReference type="Proteomes" id="UP000196386"/>
    </source>
</evidence>